<dbReference type="Proteomes" id="UP001231166">
    <property type="component" value="Chromosome"/>
</dbReference>
<dbReference type="PROSITE" id="PS50931">
    <property type="entry name" value="HTH_LYSR"/>
    <property type="match status" value="1"/>
</dbReference>
<sequence length="324" mass="36060">MTARQGRDSSDTPPLRALANLDLNLLVTLDAIVQNQSVTRAAEQLGVTQPAVSAALARLRRHFADEILHRVGNRYQLTPFGVDLRQRTRLALAGVERVFGSRGIFEATDTVREFSVVVSDYATAILGRRLTDLITAHAPHARLRFMPTTPDHVARAEQMLTALDVMLVPHGFVTDLPNSEVFRDDWVVVSDHGHRVACDGPTVDDLRTLPWVLVYHSQTASTPAARQLRMIGIEPRAQVITESFLTVRSLVVGSDRIALVPRRLLDVPGIRDGLTAHRPPVDLGPLVQAMWWHPVYDHEPEHRFLREMILQAAREVCGPLPPAE</sequence>
<evidence type="ECO:0000256" key="2">
    <source>
        <dbReference type="ARBA" id="ARBA00023015"/>
    </source>
</evidence>
<dbReference type="PANTHER" id="PTHR30118:SF15">
    <property type="entry name" value="TRANSCRIPTIONAL REGULATORY PROTEIN"/>
    <property type="match status" value="1"/>
</dbReference>
<dbReference type="Gene3D" id="1.10.10.10">
    <property type="entry name" value="Winged helix-like DNA-binding domain superfamily/Winged helix DNA-binding domain"/>
    <property type="match status" value="1"/>
</dbReference>
<dbReference type="GO" id="GO:0003677">
    <property type="term" value="F:DNA binding"/>
    <property type="evidence" value="ECO:0007669"/>
    <property type="project" value="UniProtKB-KW"/>
</dbReference>
<evidence type="ECO:0000256" key="4">
    <source>
        <dbReference type="ARBA" id="ARBA00023163"/>
    </source>
</evidence>
<keyword evidence="4" id="KW-0804">Transcription</keyword>
<evidence type="ECO:0000259" key="5">
    <source>
        <dbReference type="PROSITE" id="PS50931"/>
    </source>
</evidence>
<dbReference type="InterPro" id="IPR037402">
    <property type="entry name" value="YidZ_PBP2"/>
</dbReference>
<evidence type="ECO:0000256" key="3">
    <source>
        <dbReference type="ARBA" id="ARBA00023125"/>
    </source>
</evidence>
<name>A0AAX3Y8V0_RHOOP</name>
<dbReference type="EMBL" id="CP130953">
    <property type="protein sequence ID" value="WLF44512.1"/>
    <property type="molecule type" value="Genomic_DNA"/>
</dbReference>
<dbReference type="CDD" id="cd08417">
    <property type="entry name" value="PBP2_Nitroaromatics_like"/>
    <property type="match status" value="1"/>
</dbReference>
<feature type="domain" description="HTH lysR-type" evidence="5">
    <location>
        <begin position="21"/>
        <end position="78"/>
    </location>
</feature>
<evidence type="ECO:0000313" key="7">
    <source>
        <dbReference type="EMBL" id="WLF44512.1"/>
    </source>
</evidence>
<dbReference type="Gene3D" id="3.40.190.10">
    <property type="entry name" value="Periplasmic binding protein-like II"/>
    <property type="match status" value="2"/>
</dbReference>
<dbReference type="EMBL" id="JAPWIS010000039">
    <property type="protein sequence ID" value="MCZ4589987.1"/>
    <property type="molecule type" value="Genomic_DNA"/>
</dbReference>
<dbReference type="AlphaFoldDB" id="A0AAX3Y8V0"/>
<dbReference type="Pfam" id="PF00126">
    <property type="entry name" value="HTH_1"/>
    <property type="match status" value="1"/>
</dbReference>
<organism evidence="7 9">
    <name type="scientific">Rhodococcus opacus</name>
    <name type="common">Nocardia opaca</name>
    <dbReference type="NCBI Taxonomy" id="37919"/>
    <lineage>
        <taxon>Bacteria</taxon>
        <taxon>Bacillati</taxon>
        <taxon>Actinomycetota</taxon>
        <taxon>Actinomycetes</taxon>
        <taxon>Mycobacteriales</taxon>
        <taxon>Nocardiaceae</taxon>
        <taxon>Rhodococcus</taxon>
    </lineage>
</organism>
<dbReference type="SUPFAM" id="SSF53850">
    <property type="entry name" value="Periplasmic binding protein-like II"/>
    <property type="match status" value="1"/>
</dbReference>
<dbReference type="InterPro" id="IPR050389">
    <property type="entry name" value="LysR-type_TF"/>
</dbReference>
<evidence type="ECO:0000313" key="9">
    <source>
        <dbReference type="Proteomes" id="UP001231166"/>
    </source>
</evidence>
<dbReference type="SUPFAM" id="SSF46785">
    <property type="entry name" value="Winged helix' DNA-binding domain"/>
    <property type="match status" value="1"/>
</dbReference>
<dbReference type="InterPro" id="IPR036388">
    <property type="entry name" value="WH-like_DNA-bd_sf"/>
</dbReference>
<reference evidence="6" key="1">
    <citation type="submission" date="2022-12" db="EMBL/GenBank/DDBJ databases">
        <authorList>
            <person name="Krivoruchko A.V."/>
            <person name="Elkin A."/>
        </authorList>
    </citation>
    <scope>NUCLEOTIDE SEQUENCE</scope>
    <source>
        <strain evidence="6">IEGM 249</strain>
    </source>
</reference>
<dbReference type="InterPro" id="IPR000847">
    <property type="entry name" value="LysR_HTH_N"/>
</dbReference>
<keyword evidence="2" id="KW-0805">Transcription regulation</keyword>
<dbReference type="InterPro" id="IPR036390">
    <property type="entry name" value="WH_DNA-bd_sf"/>
</dbReference>
<keyword evidence="3" id="KW-0238">DNA-binding</keyword>
<protein>
    <submittedName>
        <fullName evidence="7">LysR family transcriptional regulator</fullName>
    </submittedName>
</protein>
<dbReference type="RefSeq" id="WP_269592738.1">
    <property type="nucleotide sequence ID" value="NZ_CP130953.1"/>
</dbReference>
<dbReference type="Proteomes" id="UP001066327">
    <property type="component" value="Unassembled WGS sequence"/>
</dbReference>
<dbReference type="Pfam" id="PF03466">
    <property type="entry name" value="LysR_substrate"/>
    <property type="match status" value="1"/>
</dbReference>
<evidence type="ECO:0000256" key="1">
    <source>
        <dbReference type="ARBA" id="ARBA00009437"/>
    </source>
</evidence>
<comment type="similarity">
    <text evidence="1">Belongs to the LysR transcriptional regulatory family.</text>
</comment>
<proteinExistence type="inferred from homology"/>
<dbReference type="GO" id="GO:0003700">
    <property type="term" value="F:DNA-binding transcription factor activity"/>
    <property type="evidence" value="ECO:0007669"/>
    <property type="project" value="InterPro"/>
</dbReference>
<gene>
    <name evidence="6" type="ORF">O4328_41245</name>
    <name evidence="7" type="ORF">Q5707_21390</name>
</gene>
<accession>A0AAX3Y8V0</accession>
<dbReference type="PANTHER" id="PTHR30118">
    <property type="entry name" value="HTH-TYPE TRANSCRIPTIONAL REGULATOR LEUO-RELATED"/>
    <property type="match status" value="1"/>
</dbReference>
<keyword evidence="8" id="KW-1185">Reference proteome</keyword>
<dbReference type="InterPro" id="IPR005119">
    <property type="entry name" value="LysR_subst-bd"/>
</dbReference>
<evidence type="ECO:0000313" key="8">
    <source>
        <dbReference type="Proteomes" id="UP001066327"/>
    </source>
</evidence>
<evidence type="ECO:0000313" key="6">
    <source>
        <dbReference type="EMBL" id="MCZ4589987.1"/>
    </source>
</evidence>
<reference evidence="7" key="2">
    <citation type="submission" date="2023-07" db="EMBL/GenBank/DDBJ databases">
        <title>Genomic analysis of Rhodococcus opacus VOC-14 with glycol ethers degradation activity.</title>
        <authorList>
            <person name="Narkevich D.A."/>
            <person name="Hlushen A.M."/>
            <person name="Akhremchuk A.E."/>
            <person name="Sikolenko M.A."/>
            <person name="Valentovich L.N."/>
        </authorList>
    </citation>
    <scope>NUCLEOTIDE SEQUENCE</scope>
    <source>
        <strain evidence="7">VOC-14</strain>
    </source>
</reference>
<dbReference type="PRINTS" id="PR00039">
    <property type="entry name" value="HTHLYSR"/>
</dbReference>